<dbReference type="Gene3D" id="3.40.50.300">
    <property type="entry name" value="P-loop containing nucleotide triphosphate hydrolases"/>
    <property type="match status" value="2"/>
</dbReference>
<organism evidence="6 7">
    <name type="scientific">Halalkalibacter alkaliphilus</name>
    <dbReference type="NCBI Taxonomy" id="2917993"/>
    <lineage>
        <taxon>Bacteria</taxon>
        <taxon>Bacillati</taxon>
        <taxon>Bacillota</taxon>
        <taxon>Bacilli</taxon>
        <taxon>Bacillales</taxon>
        <taxon>Bacillaceae</taxon>
        <taxon>Halalkalibacter</taxon>
    </lineage>
</organism>
<dbReference type="InterPro" id="IPR014001">
    <property type="entry name" value="Helicase_ATP-bd"/>
</dbReference>
<dbReference type="Proteomes" id="UP001139150">
    <property type="component" value="Unassembled WGS sequence"/>
</dbReference>
<dbReference type="RefSeq" id="WP_250095659.1">
    <property type="nucleotide sequence ID" value="NZ_JAKRYL010000005.1"/>
</dbReference>
<keyword evidence="2" id="KW-0067">ATP-binding</keyword>
<sequence>MKLSPQFESIARFLTGKRLLLSEIPFPQDVITEALVQNVIEKVSGLQENGTNLKCKRCGNQDRSLFGVHHCDRCEQDCSYCRHCLQLGKISSCQHLYSWIGPPISYGNLQDTLKWQGELSPGQKQASESVIQAIIDQAELLVWAVCGGGKTEVLFHGLERAFATGKRVLITTPRTDVVKELYPRIQASFTQVSITALYGGSKDRHSNAQLVLATTHQAMRFYKAFDVVIVDEVDAFPFSYDESLQYAVEHAKKPTAATILLSATPSAQLVKRRPFNIVKIPRRYHGFPLPVPRFQWIGNWKKQVKKSQLPPKLHHWIQTYLCKKKPLLLFVPSVSTLATISQILTENSIEHASVHAAEPNRHEAVQAFRRKNISLMVTTTILERGVTFPDVQVAVLGAEDDVFTEAALVQISGRVGRKKETPTGDIVFFHYGVTKAMRAARAHIEQMNREGGFS</sequence>
<gene>
    <name evidence="6" type="ORF">MF646_06370</name>
</gene>
<dbReference type="GO" id="GO:0043138">
    <property type="term" value="F:3'-5' DNA helicase activity"/>
    <property type="evidence" value="ECO:0007669"/>
    <property type="project" value="TreeGrafter"/>
</dbReference>
<dbReference type="PANTHER" id="PTHR30580:SF1">
    <property type="entry name" value="COMF OPERON PROTEIN 1"/>
    <property type="match status" value="1"/>
</dbReference>
<dbReference type="GO" id="GO:0003677">
    <property type="term" value="F:DNA binding"/>
    <property type="evidence" value="ECO:0007669"/>
    <property type="project" value="UniProtKB-KW"/>
</dbReference>
<dbReference type="Pfam" id="PF00270">
    <property type="entry name" value="DEAD"/>
    <property type="match status" value="1"/>
</dbReference>
<evidence type="ECO:0000259" key="4">
    <source>
        <dbReference type="PROSITE" id="PS51192"/>
    </source>
</evidence>
<evidence type="ECO:0000256" key="1">
    <source>
        <dbReference type="ARBA" id="ARBA00022741"/>
    </source>
</evidence>
<accession>A0A9X2CRQ8</accession>
<evidence type="ECO:0000256" key="2">
    <source>
        <dbReference type="ARBA" id="ARBA00022840"/>
    </source>
</evidence>
<dbReference type="GO" id="GO:0006302">
    <property type="term" value="P:double-strand break repair"/>
    <property type="evidence" value="ECO:0007669"/>
    <property type="project" value="TreeGrafter"/>
</dbReference>
<dbReference type="SMART" id="SM00487">
    <property type="entry name" value="DEXDc"/>
    <property type="match status" value="1"/>
</dbReference>
<proteinExistence type="predicted"/>
<dbReference type="AlphaFoldDB" id="A0A9X2CRQ8"/>
<protein>
    <submittedName>
        <fullName evidence="6">DEAD/DEAH box helicase</fullName>
    </submittedName>
</protein>
<dbReference type="PROSITE" id="PS51194">
    <property type="entry name" value="HELICASE_CTER"/>
    <property type="match status" value="1"/>
</dbReference>
<feature type="domain" description="Helicase ATP-binding" evidence="4">
    <location>
        <begin position="131"/>
        <end position="283"/>
    </location>
</feature>
<dbReference type="GO" id="GO:0006310">
    <property type="term" value="P:DNA recombination"/>
    <property type="evidence" value="ECO:0007669"/>
    <property type="project" value="TreeGrafter"/>
</dbReference>
<dbReference type="GO" id="GO:0006270">
    <property type="term" value="P:DNA replication initiation"/>
    <property type="evidence" value="ECO:0007669"/>
    <property type="project" value="TreeGrafter"/>
</dbReference>
<dbReference type="SMART" id="SM00490">
    <property type="entry name" value="HELICc"/>
    <property type="match status" value="1"/>
</dbReference>
<dbReference type="SUPFAM" id="SSF52540">
    <property type="entry name" value="P-loop containing nucleoside triphosphate hydrolases"/>
    <property type="match status" value="1"/>
</dbReference>
<dbReference type="PROSITE" id="PS51192">
    <property type="entry name" value="HELICASE_ATP_BIND_1"/>
    <property type="match status" value="1"/>
</dbReference>
<keyword evidence="3" id="KW-0238">DNA-binding</keyword>
<dbReference type="InterPro" id="IPR011545">
    <property type="entry name" value="DEAD/DEAH_box_helicase_dom"/>
</dbReference>
<keyword evidence="6" id="KW-0347">Helicase</keyword>
<evidence type="ECO:0000259" key="5">
    <source>
        <dbReference type="PROSITE" id="PS51194"/>
    </source>
</evidence>
<keyword evidence="6" id="KW-0378">Hydrolase</keyword>
<dbReference type="Pfam" id="PF00271">
    <property type="entry name" value="Helicase_C"/>
    <property type="match status" value="1"/>
</dbReference>
<dbReference type="GO" id="GO:0005524">
    <property type="term" value="F:ATP binding"/>
    <property type="evidence" value="ECO:0007669"/>
    <property type="project" value="UniProtKB-KW"/>
</dbReference>
<evidence type="ECO:0000313" key="6">
    <source>
        <dbReference type="EMBL" id="MCL7746745.1"/>
    </source>
</evidence>
<reference evidence="6" key="1">
    <citation type="submission" date="2022-02" db="EMBL/GenBank/DDBJ databases">
        <title>Halalkalibacter sp. nov. isolated from Lonar Lake, India.</title>
        <authorList>
            <person name="Joshi A."/>
            <person name="Thite S."/>
            <person name="Lodha T."/>
        </authorList>
    </citation>
    <scope>NUCLEOTIDE SEQUENCE</scope>
    <source>
        <strain evidence="6">MEB205</strain>
    </source>
</reference>
<feature type="domain" description="Helicase C-terminal" evidence="5">
    <location>
        <begin position="316"/>
        <end position="454"/>
    </location>
</feature>
<dbReference type="EMBL" id="JAKRYL010000005">
    <property type="protein sequence ID" value="MCL7746745.1"/>
    <property type="molecule type" value="Genomic_DNA"/>
</dbReference>
<dbReference type="PANTHER" id="PTHR30580">
    <property type="entry name" value="PRIMOSOMAL PROTEIN N"/>
    <property type="match status" value="1"/>
</dbReference>
<dbReference type="InterPro" id="IPR001650">
    <property type="entry name" value="Helicase_C-like"/>
</dbReference>
<evidence type="ECO:0000256" key="3">
    <source>
        <dbReference type="ARBA" id="ARBA00023125"/>
    </source>
</evidence>
<keyword evidence="1" id="KW-0547">Nucleotide-binding</keyword>
<evidence type="ECO:0000313" key="7">
    <source>
        <dbReference type="Proteomes" id="UP001139150"/>
    </source>
</evidence>
<name>A0A9X2CRQ8_9BACI</name>
<keyword evidence="7" id="KW-1185">Reference proteome</keyword>
<dbReference type="InterPro" id="IPR027417">
    <property type="entry name" value="P-loop_NTPase"/>
</dbReference>
<comment type="caution">
    <text evidence="6">The sequence shown here is derived from an EMBL/GenBank/DDBJ whole genome shotgun (WGS) entry which is preliminary data.</text>
</comment>